<dbReference type="GO" id="GO:0005096">
    <property type="term" value="F:GTPase activator activity"/>
    <property type="evidence" value="ECO:0007669"/>
    <property type="project" value="InterPro"/>
</dbReference>
<gene>
    <name evidence="2" type="primary">LOC113467244</name>
</gene>
<dbReference type="RefSeq" id="XP_026679127.1">
    <property type="nucleotide sequence ID" value="XM_026823326.1"/>
</dbReference>
<evidence type="ECO:0000313" key="1">
    <source>
        <dbReference type="Proteomes" id="UP000079169"/>
    </source>
</evidence>
<dbReference type="PaxDb" id="121845-A0A3Q0IS81"/>
<name>A0A3Q0IS81_DIACI</name>
<keyword evidence="1" id="KW-1185">Reference proteome</keyword>
<reference evidence="2" key="1">
    <citation type="submission" date="2025-08" db="UniProtKB">
        <authorList>
            <consortium name="RefSeq"/>
        </authorList>
    </citation>
    <scope>IDENTIFICATION</scope>
</reference>
<dbReference type="KEGG" id="dci:113467244"/>
<dbReference type="AlphaFoldDB" id="A0A3Q0IS81"/>
<accession>A0A3Q0IS81</accession>
<protein>
    <submittedName>
        <fullName evidence="2">Rab3 GTPase-activating protein catalytic subunit-like</fullName>
    </submittedName>
</protein>
<dbReference type="PANTHER" id="PTHR21422">
    <property type="entry name" value="RAB3 GTPASE-ACTIVATING PROTEIN CATALYTIC SUBUNIT"/>
    <property type="match status" value="1"/>
</dbReference>
<evidence type="ECO:0000313" key="2">
    <source>
        <dbReference type="RefSeq" id="XP_026679127.1"/>
    </source>
</evidence>
<dbReference type="PANTHER" id="PTHR21422:SF9">
    <property type="entry name" value="RAB3 GTPASE-ACTIVATING PROTEIN CATALYTIC SUBUNIT"/>
    <property type="match status" value="1"/>
</dbReference>
<sequence>PDTEFVVSFHKLKQDDSDTILDSTGKFEVHEDLLSLENDFLSMMLCEDGSVKPHYISRWYGLKKFVVLTPSKGSSIMNESKIKILMSSMTIAVNNQNCEVPMFAQVLEPWQNYFVGVCEGRGYRSEFDMIHLKKIPPHCKYLSGLLNVFKSKIACSCTLDPIKVSARISLPTPVNAFFELLTNRVGGFDETTSAQFEYQIELPDFHQQDSSNISLLEKLPFGTACEPISEMTLYATWPKLVESIVVDTESYSDLEPQQAPLWYLALKMTELPSSLLYDYLTEFLIMSSSTANMDELLGDLIQETCKVRTDVNTRQMFKN</sequence>
<proteinExistence type="predicted"/>
<dbReference type="STRING" id="121845.A0A3Q0IS81"/>
<dbReference type="InterPro" id="IPR045700">
    <property type="entry name" value="Rab3GAP1"/>
</dbReference>
<feature type="non-terminal residue" evidence="2">
    <location>
        <position position="1"/>
    </location>
</feature>
<dbReference type="GeneID" id="113467244"/>
<dbReference type="Proteomes" id="UP000079169">
    <property type="component" value="Unplaced"/>
</dbReference>
<organism evidence="1 2">
    <name type="scientific">Diaphorina citri</name>
    <name type="common">Asian citrus psyllid</name>
    <dbReference type="NCBI Taxonomy" id="121845"/>
    <lineage>
        <taxon>Eukaryota</taxon>
        <taxon>Metazoa</taxon>
        <taxon>Ecdysozoa</taxon>
        <taxon>Arthropoda</taxon>
        <taxon>Hexapoda</taxon>
        <taxon>Insecta</taxon>
        <taxon>Pterygota</taxon>
        <taxon>Neoptera</taxon>
        <taxon>Paraneoptera</taxon>
        <taxon>Hemiptera</taxon>
        <taxon>Sternorrhyncha</taxon>
        <taxon>Psylloidea</taxon>
        <taxon>Psyllidae</taxon>
        <taxon>Diaphorininae</taxon>
        <taxon>Diaphorina</taxon>
    </lineage>
</organism>